<dbReference type="InterPro" id="IPR013901">
    <property type="entry name" value="Anthrone_oxy"/>
</dbReference>
<keyword evidence="3" id="KW-1185">Reference proteome</keyword>
<dbReference type="Proteomes" id="UP000284021">
    <property type="component" value="Unassembled WGS sequence"/>
</dbReference>
<evidence type="ECO:0000313" key="3">
    <source>
        <dbReference type="Proteomes" id="UP000284021"/>
    </source>
</evidence>
<dbReference type="RefSeq" id="WP_119955797.1">
    <property type="nucleotide sequence ID" value="NZ_QYUR01000006.1"/>
</dbReference>
<dbReference type="AlphaFoldDB" id="A0A418XC79"/>
<name>A0A418XC79_9PSED</name>
<evidence type="ECO:0000256" key="1">
    <source>
        <dbReference type="SAM" id="Phobius"/>
    </source>
</evidence>
<keyword evidence="1" id="KW-1133">Transmembrane helix</keyword>
<feature type="transmembrane region" description="Helical" evidence="1">
    <location>
        <begin position="7"/>
        <end position="34"/>
    </location>
</feature>
<dbReference type="Pfam" id="PF08592">
    <property type="entry name" value="Anthrone_oxy"/>
    <property type="match status" value="1"/>
</dbReference>
<dbReference type="EMBL" id="QYUR01000006">
    <property type="protein sequence ID" value="RJG10112.1"/>
    <property type="molecule type" value="Genomic_DNA"/>
</dbReference>
<organism evidence="2 3">
    <name type="scientific">Pseudomonas cavernicola</name>
    <dbReference type="NCBI Taxonomy" id="2320866"/>
    <lineage>
        <taxon>Bacteria</taxon>
        <taxon>Pseudomonadati</taxon>
        <taxon>Pseudomonadota</taxon>
        <taxon>Gammaproteobacteria</taxon>
        <taxon>Pseudomonadales</taxon>
        <taxon>Pseudomonadaceae</taxon>
        <taxon>Pseudomonas</taxon>
    </lineage>
</organism>
<sequence length="167" mass="17924">MPLLDELLFLLTLFAALGCGVMAGLFFAFSNFVMKALARLHPESGIAAMQSINVAVLNPLFLSLFLGTAAACLLLVIYSLTRWQSSGTLCIVAGSGLYLLGNFVVTIACNVPRNDALARVDASNSETVGTWRDYVLSWTRWNHVRTITALAAAALLTIALCQLRTVG</sequence>
<reference evidence="2 3" key="1">
    <citation type="submission" date="2018-09" db="EMBL/GenBank/DDBJ databases">
        <authorList>
            <person name="Zhu H."/>
        </authorList>
    </citation>
    <scope>NUCLEOTIDE SEQUENCE [LARGE SCALE GENOMIC DNA]</scope>
    <source>
        <strain evidence="2 3">K1S02-6</strain>
    </source>
</reference>
<protein>
    <submittedName>
        <fullName evidence="2">DUF1772 domain-containing protein</fullName>
    </submittedName>
</protein>
<keyword evidence="1" id="KW-0812">Transmembrane</keyword>
<dbReference type="OrthoDB" id="428263at2"/>
<feature type="transmembrane region" description="Helical" evidence="1">
    <location>
        <begin position="54"/>
        <end position="77"/>
    </location>
</feature>
<proteinExistence type="predicted"/>
<comment type="caution">
    <text evidence="2">The sequence shown here is derived from an EMBL/GenBank/DDBJ whole genome shotgun (WGS) entry which is preliminary data.</text>
</comment>
<feature type="transmembrane region" description="Helical" evidence="1">
    <location>
        <begin position="144"/>
        <end position="163"/>
    </location>
</feature>
<evidence type="ECO:0000313" key="2">
    <source>
        <dbReference type="EMBL" id="RJG10112.1"/>
    </source>
</evidence>
<accession>A0A418XC79</accession>
<gene>
    <name evidence="2" type="ORF">D3879_18950</name>
</gene>
<feature type="transmembrane region" description="Helical" evidence="1">
    <location>
        <begin position="89"/>
        <end position="108"/>
    </location>
</feature>
<keyword evidence="1" id="KW-0472">Membrane</keyword>